<dbReference type="AlphaFoldDB" id="A0A9R1ULQ6"/>
<dbReference type="Pfam" id="PF00078">
    <property type="entry name" value="RVT_1"/>
    <property type="match status" value="1"/>
</dbReference>
<reference evidence="2 3" key="1">
    <citation type="journal article" date="2017" name="Nat. Commun.">
        <title>Genome assembly with in vitro proximity ligation data and whole-genome triplication in lettuce.</title>
        <authorList>
            <person name="Reyes-Chin-Wo S."/>
            <person name="Wang Z."/>
            <person name="Yang X."/>
            <person name="Kozik A."/>
            <person name="Arikit S."/>
            <person name="Song C."/>
            <person name="Xia L."/>
            <person name="Froenicke L."/>
            <person name="Lavelle D.O."/>
            <person name="Truco M.J."/>
            <person name="Xia R."/>
            <person name="Zhu S."/>
            <person name="Xu C."/>
            <person name="Xu H."/>
            <person name="Xu X."/>
            <person name="Cox K."/>
            <person name="Korf I."/>
            <person name="Meyers B.C."/>
            <person name="Michelmore R.W."/>
        </authorList>
    </citation>
    <scope>NUCLEOTIDE SEQUENCE [LARGE SCALE GENOMIC DNA]</scope>
    <source>
        <strain evidence="3">cv. Salinas</strain>
        <tissue evidence="2">Seedlings</tissue>
    </source>
</reference>
<dbReference type="Proteomes" id="UP000235145">
    <property type="component" value="Unassembled WGS sequence"/>
</dbReference>
<evidence type="ECO:0000313" key="3">
    <source>
        <dbReference type="Proteomes" id="UP000235145"/>
    </source>
</evidence>
<sequence length="486" mass="55137">MGFMFQVPHMIWGKQRCDCAHPSGCYICNASFLTLVSKTKDSLTIADLRTISIIGNMHKIIAKTLSTGLKKVIGACIGDIQSECVEYKSILDGPIIINEMCSWDKKAKGKMLLFKVDFNKAFGTVKWKFLDHIQMQMGSSERWRGWIQGYLKSSRELILVNSSSKGEFGIGWGIRQGDPLSLFLFITAMEGLNIAMKRACEKGIFKDDALFVGDWSKDNIKNIGLTTLAAPLGCEPSKLPFTYLGLHNILFLFVHGYYKNSRKKTRRRFLWGKTDDLRKINWVSWGNVTSPKEVGALGLDSLKALNLSLIVKWWWRLRVENTILWNRVIEAIHNLHRKPSEYMSKKTITRVWNNVELAKMGIDINDVLLKEVGAGDKPMFCKDIKIGNTTLKASFLEMYKLEQHKYCKVSNQLQPGGPIWEWKAVVRETNFLLNRVGNIQPVAGSDKWVCTLSSGGAFHVDALRSRIEWKDIPPGEIAYLGLMMSL</sequence>
<proteinExistence type="predicted"/>
<dbReference type="InterPro" id="IPR000477">
    <property type="entry name" value="RT_dom"/>
</dbReference>
<comment type="caution">
    <text evidence="2">The sequence shown here is derived from an EMBL/GenBank/DDBJ whole genome shotgun (WGS) entry which is preliminary data.</text>
</comment>
<name>A0A9R1ULQ6_LACSA</name>
<accession>A0A9R1ULQ6</accession>
<feature type="domain" description="Reverse transcriptase" evidence="1">
    <location>
        <begin position="45"/>
        <end position="215"/>
    </location>
</feature>
<organism evidence="2 3">
    <name type="scientific">Lactuca sativa</name>
    <name type="common">Garden lettuce</name>
    <dbReference type="NCBI Taxonomy" id="4236"/>
    <lineage>
        <taxon>Eukaryota</taxon>
        <taxon>Viridiplantae</taxon>
        <taxon>Streptophyta</taxon>
        <taxon>Embryophyta</taxon>
        <taxon>Tracheophyta</taxon>
        <taxon>Spermatophyta</taxon>
        <taxon>Magnoliopsida</taxon>
        <taxon>eudicotyledons</taxon>
        <taxon>Gunneridae</taxon>
        <taxon>Pentapetalae</taxon>
        <taxon>asterids</taxon>
        <taxon>campanulids</taxon>
        <taxon>Asterales</taxon>
        <taxon>Asteraceae</taxon>
        <taxon>Cichorioideae</taxon>
        <taxon>Cichorieae</taxon>
        <taxon>Lactucinae</taxon>
        <taxon>Lactuca</taxon>
    </lineage>
</organism>
<dbReference type="PANTHER" id="PTHR33116:SF79">
    <property type="entry name" value="REVERSE TRANSCRIPTASE DOMAIN, ZINC FINGER, CCHC-TYPE-RELATED"/>
    <property type="match status" value="1"/>
</dbReference>
<evidence type="ECO:0000313" key="2">
    <source>
        <dbReference type="EMBL" id="KAJ0189258.1"/>
    </source>
</evidence>
<dbReference type="PANTHER" id="PTHR33116">
    <property type="entry name" value="REVERSE TRANSCRIPTASE ZINC-BINDING DOMAIN-CONTAINING PROTEIN-RELATED-RELATED"/>
    <property type="match status" value="1"/>
</dbReference>
<gene>
    <name evidence="2" type="ORF">LSAT_V11C800404820</name>
</gene>
<protein>
    <recommendedName>
        <fullName evidence="1">Reverse transcriptase domain-containing protein</fullName>
    </recommendedName>
</protein>
<keyword evidence="3" id="KW-1185">Reference proteome</keyword>
<evidence type="ECO:0000259" key="1">
    <source>
        <dbReference type="Pfam" id="PF00078"/>
    </source>
</evidence>
<dbReference type="EMBL" id="NBSK02000008">
    <property type="protein sequence ID" value="KAJ0189258.1"/>
    <property type="molecule type" value="Genomic_DNA"/>
</dbReference>